<dbReference type="PANTHER" id="PTHR43791">
    <property type="entry name" value="PERMEASE-RELATED"/>
    <property type="match status" value="1"/>
</dbReference>
<feature type="transmembrane region" description="Helical" evidence="7">
    <location>
        <begin position="180"/>
        <end position="200"/>
    </location>
</feature>
<evidence type="ECO:0000313" key="9">
    <source>
        <dbReference type="Proteomes" id="UP000518752"/>
    </source>
</evidence>
<dbReference type="FunFam" id="1.20.1250.20:FF:000013">
    <property type="entry name" value="MFS general substrate transporter"/>
    <property type="match status" value="1"/>
</dbReference>
<proteinExistence type="predicted"/>
<dbReference type="PANTHER" id="PTHR43791:SF65">
    <property type="entry name" value="MAJOR FACILITATOR SUPERFAMILY (MFS) PROFILE DOMAIN-CONTAINING PROTEIN-RELATED"/>
    <property type="match status" value="1"/>
</dbReference>
<feature type="transmembrane region" description="Helical" evidence="7">
    <location>
        <begin position="150"/>
        <end position="168"/>
    </location>
</feature>
<name>A0A8H5LMX6_9AGAR</name>
<accession>A0A8H5LMX6</accession>
<evidence type="ECO:0000256" key="2">
    <source>
        <dbReference type="ARBA" id="ARBA00022448"/>
    </source>
</evidence>
<feature type="compositionally biased region" description="Basic and acidic residues" evidence="6">
    <location>
        <begin position="18"/>
        <end position="41"/>
    </location>
</feature>
<keyword evidence="4 7" id="KW-1133">Transmembrane helix</keyword>
<feature type="transmembrane region" description="Helical" evidence="7">
    <location>
        <begin position="427"/>
        <end position="448"/>
    </location>
</feature>
<keyword evidence="9" id="KW-1185">Reference proteome</keyword>
<dbReference type="InterPro" id="IPR036259">
    <property type="entry name" value="MFS_trans_sf"/>
</dbReference>
<keyword evidence="5 7" id="KW-0472">Membrane</keyword>
<comment type="caution">
    <text evidence="8">The sequence shown here is derived from an EMBL/GenBank/DDBJ whole genome shotgun (WGS) entry which is preliminary data.</text>
</comment>
<dbReference type="GO" id="GO:0016020">
    <property type="term" value="C:membrane"/>
    <property type="evidence" value="ECO:0007669"/>
    <property type="project" value="UniProtKB-SubCell"/>
</dbReference>
<gene>
    <name evidence="8" type="ORF">D9757_011724</name>
</gene>
<evidence type="ECO:0000313" key="8">
    <source>
        <dbReference type="EMBL" id="KAF5363112.1"/>
    </source>
</evidence>
<feature type="transmembrane region" description="Helical" evidence="7">
    <location>
        <begin position="335"/>
        <end position="357"/>
    </location>
</feature>
<dbReference type="AlphaFoldDB" id="A0A8H5LMX6"/>
<evidence type="ECO:0000256" key="6">
    <source>
        <dbReference type="SAM" id="MobiDB-lite"/>
    </source>
</evidence>
<comment type="subcellular location">
    <subcellularLocation>
        <location evidence="1">Membrane</location>
        <topology evidence="1">Multi-pass membrane protein</topology>
    </subcellularLocation>
</comment>
<feature type="transmembrane region" description="Helical" evidence="7">
    <location>
        <begin position="369"/>
        <end position="387"/>
    </location>
</feature>
<reference evidence="8 9" key="1">
    <citation type="journal article" date="2020" name="ISME J.">
        <title>Uncovering the hidden diversity of litter-decomposition mechanisms in mushroom-forming fungi.</title>
        <authorList>
            <person name="Floudas D."/>
            <person name="Bentzer J."/>
            <person name="Ahren D."/>
            <person name="Johansson T."/>
            <person name="Persson P."/>
            <person name="Tunlid A."/>
        </authorList>
    </citation>
    <scope>NUCLEOTIDE SEQUENCE [LARGE SCALE GENOMIC DNA]</scope>
    <source>
        <strain evidence="8 9">CBS 406.79</strain>
    </source>
</reference>
<evidence type="ECO:0008006" key="10">
    <source>
        <dbReference type="Google" id="ProtNLM"/>
    </source>
</evidence>
<keyword evidence="2" id="KW-0813">Transport</keyword>
<dbReference type="Proteomes" id="UP000518752">
    <property type="component" value="Unassembled WGS sequence"/>
</dbReference>
<protein>
    <recommendedName>
        <fullName evidence="10">MFS general substrate transporter</fullName>
    </recommendedName>
</protein>
<evidence type="ECO:0000256" key="1">
    <source>
        <dbReference type="ARBA" id="ARBA00004141"/>
    </source>
</evidence>
<dbReference type="SUPFAM" id="SSF103473">
    <property type="entry name" value="MFS general substrate transporter"/>
    <property type="match status" value="1"/>
</dbReference>
<evidence type="ECO:0000256" key="4">
    <source>
        <dbReference type="ARBA" id="ARBA00022989"/>
    </source>
</evidence>
<feature type="transmembrane region" description="Helical" evidence="7">
    <location>
        <begin position="460"/>
        <end position="477"/>
    </location>
</feature>
<evidence type="ECO:0000256" key="3">
    <source>
        <dbReference type="ARBA" id="ARBA00022692"/>
    </source>
</evidence>
<evidence type="ECO:0000256" key="5">
    <source>
        <dbReference type="ARBA" id="ARBA00023136"/>
    </source>
</evidence>
<dbReference type="GO" id="GO:0022857">
    <property type="term" value="F:transmembrane transporter activity"/>
    <property type="evidence" value="ECO:0007669"/>
    <property type="project" value="TreeGrafter"/>
</dbReference>
<organism evidence="8 9">
    <name type="scientific">Collybiopsis confluens</name>
    <dbReference type="NCBI Taxonomy" id="2823264"/>
    <lineage>
        <taxon>Eukaryota</taxon>
        <taxon>Fungi</taxon>
        <taxon>Dikarya</taxon>
        <taxon>Basidiomycota</taxon>
        <taxon>Agaricomycotina</taxon>
        <taxon>Agaricomycetes</taxon>
        <taxon>Agaricomycetidae</taxon>
        <taxon>Agaricales</taxon>
        <taxon>Marasmiineae</taxon>
        <taxon>Omphalotaceae</taxon>
        <taxon>Collybiopsis</taxon>
    </lineage>
</organism>
<feature type="transmembrane region" description="Helical" evidence="7">
    <location>
        <begin position="300"/>
        <end position="323"/>
    </location>
</feature>
<keyword evidence="3 7" id="KW-0812">Transmembrane</keyword>
<dbReference type="OrthoDB" id="2985014at2759"/>
<dbReference type="Gene3D" id="1.20.1250.20">
    <property type="entry name" value="MFS general substrate transporter like domains"/>
    <property type="match status" value="2"/>
</dbReference>
<feature type="region of interest" description="Disordered" evidence="6">
    <location>
        <begin position="1"/>
        <end position="44"/>
    </location>
</feature>
<dbReference type="EMBL" id="JAACJN010000190">
    <property type="protein sequence ID" value="KAF5363112.1"/>
    <property type="molecule type" value="Genomic_DNA"/>
</dbReference>
<feature type="transmembrane region" description="Helical" evidence="7">
    <location>
        <begin position="393"/>
        <end position="415"/>
    </location>
</feature>
<evidence type="ECO:0000256" key="7">
    <source>
        <dbReference type="SAM" id="Phobius"/>
    </source>
</evidence>
<sequence length="514" mass="58258">MVDLQVLESASHVPESPDGDRSITDDKRTSDSQHLGDHSYALDDTTGTRTGTSALSDNPFFIPHLSYTREEEAKVIRTLDTRLFPWILLTTFVLNMDRTNLSNAISDNLPADLGFTTDTVNVGTAAYSVLFSFACLNGAVVCKIVHPARWIPFSMFCWGLVTMSHSLMKDKGSYLTVRCMIAITEGGVIPATLIYLGSFYRGTELATRLAWFWAYRPLQALFYLPRNATRTKGGIRGWKSWFTEREIRIAVTRIVRDDPSKRVYEQVVFARNRFLSVTKSEFVCRQYVHWKDVKETYTDLGLWGHFLITAFSLTPTSPLQIYLPSVIKSFDFSLFAANALTAPPYVLQCCTTVLVIWHSDKLRERGFHGAFGSAWQLVGWILLRFLPSDASKGVKYFAALIVACWPYNHPLNIAWMSENTGSIGKRTLASGSVIFAGNIYGVWASQIYQTKDAPDYRTGNTINIVFAGCAVCLWLIQKSYYKYRNRRNGERYAKLSENEKRGKNWRLKQKGIEV</sequence>